<feature type="non-terminal residue" evidence="2">
    <location>
        <position position="1"/>
    </location>
</feature>
<comment type="caution">
    <text evidence="2">The sequence shown here is derived from an EMBL/GenBank/DDBJ whole genome shotgun (WGS) entry which is preliminary data.</text>
</comment>
<proteinExistence type="predicted"/>
<feature type="compositionally biased region" description="Basic and acidic residues" evidence="1">
    <location>
        <begin position="84"/>
        <end position="106"/>
    </location>
</feature>
<organism evidence="2 3">
    <name type="scientific">Pararge aegeria aegeria</name>
    <dbReference type="NCBI Taxonomy" id="348720"/>
    <lineage>
        <taxon>Eukaryota</taxon>
        <taxon>Metazoa</taxon>
        <taxon>Ecdysozoa</taxon>
        <taxon>Arthropoda</taxon>
        <taxon>Hexapoda</taxon>
        <taxon>Insecta</taxon>
        <taxon>Pterygota</taxon>
        <taxon>Neoptera</taxon>
        <taxon>Endopterygota</taxon>
        <taxon>Lepidoptera</taxon>
        <taxon>Glossata</taxon>
        <taxon>Ditrysia</taxon>
        <taxon>Papilionoidea</taxon>
        <taxon>Nymphalidae</taxon>
        <taxon>Satyrinae</taxon>
        <taxon>Satyrini</taxon>
        <taxon>Parargina</taxon>
        <taxon>Pararge</taxon>
    </lineage>
</organism>
<dbReference type="Proteomes" id="UP000838756">
    <property type="component" value="Unassembled WGS sequence"/>
</dbReference>
<sequence length="372" mass="42658">ATGIWPLNSRNVFKRIPEIFDATEYTIDTTLLEYLKETRAPNPIQVKRSKKLRTEPGKSVCVDDISAKTNSPQTKRKKVSIRNTNDRLAESDHSEETIDTNQEKETEKNMTLDIENETYVLNEITAEVTRKTEAIKKVKQDVPPNKNISFVNLTLKPQDATFINNPNRLDVLCLHYINMYFSSLECDTNTQSPNVCVINENLKRDSQNHSFIAIKEKDLPRCLRPKKSKSKPIITSNKKVTPKELKNIIKSIKVDTKVRTQSALQMKIVKPKKYVKKECKKKEKYLTSNKNVSYSETSSEISENLSLADTDSEYESFNAYVSACLEEMNKENLEPDSITVPFGLSTALKEEKVNIFQVPTLFLITEYLLKFL</sequence>
<evidence type="ECO:0000313" key="2">
    <source>
        <dbReference type="EMBL" id="CAH2226638.1"/>
    </source>
</evidence>
<name>A0A8S4R2G7_9NEOP</name>
<protein>
    <submittedName>
        <fullName evidence="2">Jg2683 protein</fullName>
    </submittedName>
</protein>
<dbReference type="OrthoDB" id="10072016at2759"/>
<gene>
    <name evidence="2" type="primary">jg2683</name>
    <name evidence="2" type="ORF">PAEG_LOCUS7333</name>
</gene>
<dbReference type="AlphaFoldDB" id="A0A8S4R2G7"/>
<keyword evidence="3" id="KW-1185">Reference proteome</keyword>
<dbReference type="EMBL" id="CAKXAJ010021730">
    <property type="protein sequence ID" value="CAH2226638.1"/>
    <property type="molecule type" value="Genomic_DNA"/>
</dbReference>
<reference evidence="2" key="1">
    <citation type="submission" date="2022-03" db="EMBL/GenBank/DDBJ databases">
        <authorList>
            <person name="Lindestad O."/>
        </authorList>
    </citation>
    <scope>NUCLEOTIDE SEQUENCE</scope>
</reference>
<accession>A0A8S4R2G7</accession>
<evidence type="ECO:0000256" key="1">
    <source>
        <dbReference type="SAM" id="MobiDB-lite"/>
    </source>
</evidence>
<evidence type="ECO:0000313" key="3">
    <source>
        <dbReference type="Proteomes" id="UP000838756"/>
    </source>
</evidence>
<feature type="region of interest" description="Disordered" evidence="1">
    <location>
        <begin position="69"/>
        <end position="106"/>
    </location>
</feature>